<dbReference type="Gene3D" id="1.25.40.20">
    <property type="entry name" value="Ankyrin repeat-containing domain"/>
    <property type="match status" value="1"/>
</dbReference>
<protein>
    <recommendedName>
        <fullName evidence="3">Ankyrin repeat domain-containing protein</fullName>
    </recommendedName>
</protein>
<dbReference type="RefSeq" id="WP_246517707.1">
    <property type="nucleotide sequence ID" value="NZ_BAABIX010000013.1"/>
</dbReference>
<proteinExistence type="predicted"/>
<dbReference type="AlphaFoldDB" id="A0A840NYL7"/>
<gene>
    <name evidence="1" type="ORF">HNP84_000481</name>
</gene>
<dbReference type="Proteomes" id="UP000578449">
    <property type="component" value="Unassembled WGS sequence"/>
</dbReference>
<organism evidence="1 2">
    <name type="scientific">Thermocatellispora tengchongensis</name>
    <dbReference type="NCBI Taxonomy" id="1073253"/>
    <lineage>
        <taxon>Bacteria</taxon>
        <taxon>Bacillati</taxon>
        <taxon>Actinomycetota</taxon>
        <taxon>Actinomycetes</taxon>
        <taxon>Streptosporangiales</taxon>
        <taxon>Streptosporangiaceae</taxon>
        <taxon>Thermocatellispora</taxon>
    </lineage>
</organism>
<reference evidence="1 2" key="1">
    <citation type="submission" date="2020-08" db="EMBL/GenBank/DDBJ databases">
        <title>Genomic Encyclopedia of Type Strains, Phase IV (KMG-IV): sequencing the most valuable type-strain genomes for metagenomic binning, comparative biology and taxonomic classification.</title>
        <authorList>
            <person name="Goeker M."/>
        </authorList>
    </citation>
    <scope>NUCLEOTIDE SEQUENCE [LARGE SCALE GENOMIC DNA]</scope>
    <source>
        <strain evidence="1 2">DSM 45615</strain>
    </source>
</reference>
<dbReference type="SUPFAM" id="SSF48403">
    <property type="entry name" value="Ankyrin repeat"/>
    <property type="match status" value="1"/>
</dbReference>
<comment type="caution">
    <text evidence="1">The sequence shown here is derived from an EMBL/GenBank/DDBJ whole genome shotgun (WGS) entry which is preliminary data.</text>
</comment>
<evidence type="ECO:0008006" key="3">
    <source>
        <dbReference type="Google" id="ProtNLM"/>
    </source>
</evidence>
<name>A0A840NYL7_9ACTN</name>
<keyword evidence="2" id="KW-1185">Reference proteome</keyword>
<dbReference type="InterPro" id="IPR036770">
    <property type="entry name" value="Ankyrin_rpt-contain_sf"/>
</dbReference>
<sequence length="89" mass="9765">MDDVDAEHNGRTALWEAVFANCPDNARALIAAGADPWRPMMGGWFDDFARVSAMTDSSPEAVDLTEAELVREVLAAERQRLAKRDSGKT</sequence>
<accession>A0A840NYL7</accession>
<dbReference type="EMBL" id="JACHGN010000001">
    <property type="protein sequence ID" value="MBB5130793.1"/>
    <property type="molecule type" value="Genomic_DNA"/>
</dbReference>
<evidence type="ECO:0000313" key="1">
    <source>
        <dbReference type="EMBL" id="MBB5130793.1"/>
    </source>
</evidence>
<evidence type="ECO:0000313" key="2">
    <source>
        <dbReference type="Proteomes" id="UP000578449"/>
    </source>
</evidence>